<dbReference type="PANTHER" id="PTHR11764">
    <property type="entry name" value="TERPENE CYCLASE/MUTASE FAMILY MEMBER"/>
    <property type="match status" value="1"/>
</dbReference>
<accession>A0ABP7MKW7</accession>
<dbReference type="Pfam" id="PF13243">
    <property type="entry name" value="SQHop_cyclase_C"/>
    <property type="match status" value="1"/>
</dbReference>
<comment type="similarity">
    <text evidence="2">Belongs to the terpene cyclase/mutase family.</text>
</comment>
<evidence type="ECO:0000259" key="8">
    <source>
        <dbReference type="Pfam" id="PF13249"/>
    </source>
</evidence>
<dbReference type="SFLD" id="SFLDG01016">
    <property type="entry name" value="Prenyltransferase_Like_2"/>
    <property type="match status" value="1"/>
</dbReference>
<keyword evidence="5" id="KW-0413">Isomerase</keyword>
<protein>
    <submittedName>
        <fullName evidence="9">Squalene--hopene cyclase</fullName>
    </submittedName>
</protein>
<comment type="pathway">
    <text evidence="1">Secondary metabolite biosynthesis; hopanoid biosynthesis.</text>
</comment>
<organism evidence="9 10">
    <name type="scientific">Streptomyces gulbargensis</name>
    <dbReference type="NCBI Taxonomy" id="364901"/>
    <lineage>
        <taxon>Bacteria</taxon>
        <taxon>Bacillati</taxon>
        <taxon>Actinomycetota</taxon>
        <taxon>Actinomycetes</taxon>
        <taxon>Kitasatosporales</taxon>
        <taxon>Streptomycetaceae</taxon>
        <taxon>Streptomyces</taxon>
    </lineage>
</organism>
<feature type="domain" description="Squalene cyclase C-terminal" evidence="7">
    <location>
        <begin position="345"/>
        <end position="660"/>
    </location>
</feature>
<evidence type="ECO:0000256" key="1">
    <source>
        <dbReference type="ARBA" id="ARBA00004999"/>
    </source>
</evidence>
<proteinExistence type="inferred from homology"/>
<dbReference type="InterPro" id="IPR032696">
    <property type="entry name" value="SQ_cyclase_C"/>
</dbReference>
<evidence type="ECO:0000256" key="6">
    <source>
        <dbReference type="SAM" id="MobiDB-lite"/>
    </source>
</evidence>
<dbReference type="CDD" id="cd02892">
    <property type="entry name" value="SQCY_1"/>
    <property type="match status" value="1"/>
</dbReference>
<keyword evidence="4" id="KW-0677">Repeat</keyword>
<dbReference type="EMBL" id="BAABAJ010000010">
    <property type="protein sequence ID" value="GAA3922822.1"/>
    <property type="molecule type" value="Genomic_DNA"/>
</dbReference>
<dbReference type="PANTHER" id="PTHR11764:SF20">
    <property type="entry name" value="LANOSTEROL SYNTHASE"/>
    <property type="match status" value="1"/>
</dbReference>
<dbReference type="InterPro" id="IPR006400">
    <property type="entry name" value="Hopene-cyclase"/>
</dbReference>
<comment type="caution">
    <text evidence="9">The sequence shown here is derived from an EMBL/GenBank/DDBJ whole genome shotgun (WGS) entry which is preliminary data.</text>
</comment>
<feature type="region of interest" description="Disordered" evidence="6">
    <location>
        <begin position="1"/>
        <end position="32"/>
    </location>
</feature>
<keyword evidence="10" id="KW-1185">Reference proteome</keyword>
<feature type="compositionally biased region" description="Low complexity" evidence="6">
    <location>
        <begin position="8"/>
        <end position="22"/>
    </location>
</feature>
<evidence type="ECO:0000259" key="7">
    <source>
        <dbReference type="Pfam" id="PF13243"/>
    </source>
</evidence>
<sequence>MTATTDGSAGAVSPRAAAASESTDTTVLATGPDRSAARALERAVEHLLDRQDPEGWWKGDLETNVTMDAEDLLLRQFLGIGDPATTRAAARHIRGAQREDGTWATFHGGPGELSTTVEAYVALRLAGDPPEAPHMARAAAWIRARGGIAAARVFTRIWLALFGWWRWEDLPELPPELIFLPKWVPLNIYDFGCWARQTIVPLTIVSAERPVRPAPFPLDELHTDPRRPNPPRPLAPLTGWDGVFQRLDRALRAYHRFAPRRLRRAAMNVAARWIIERQENDGCWGGIQPPAVYSVIALHLLGYDLEHPVMRAGLESLDRFAVWREEAPGPDGEGGPSRMIEACQSPVWDTCLATVALADAGLPADHPALVKAVDWMLDEEITKAGDWAVRRPGLPPGGWAFEFHNDNYPDIDDTAEVLLALRRVKHPDPARVDAAVARGARWTLGMQSANGAWAAFDADNTRTLPNKLPFCDFGEVIDPPSADVTAHVVEMLAHEGLAGDPRTRRGVDWLLAAQERNGAWFGRWGVNYVYGTGAVVPALTAAGLPPSHPAIRRAVGWLVSVQNKDGGWGEDLRSYDQVSWIGRGVSTASQTAWALIALLAAGERETEAVRRGVAHLVGTQREDGSWDEPYFTGTGFPWDFSINYHLYRQVFPITALGRYVHGDPSLRKGR</sequence>
<evidence type="ECO:0000256" key="3">
    <source>
        <dbReference type="ARBA" id="ARBA00022723"/>
    </source>
</evidence>
<name>A0ABP7MKW7_9ACTN</name>
<keyword evidence="3" id="KW-0479">Metal-binding</keyword>
<gene>
    <name evidence="9" type="primary">shc</name>
    <name evidence="9" type="ORF">GCM10022244_35700</name>
</gene>
<evidence type="ECO:0000313" key="10">
    <source>
        <dbReference type="Proteomes" id="UP001501000"/>
    </source>
</evidence>
<dbReference type="SUPFAM" id="SSF48239">
    <property type="entry name" value="Terpenoid cyclases/Protein prenyltransferases"/>
    <property type="match status" value="2"/>
</dbReference>
<reference evidence="10" key="1">
    <citation type="journal article" date="2019" name="Int. J. Syst. Evol. Microbiol.">
        <title>The Global Catalogue of Microorganisms (GCM) 10K type strain sequencing project: providing services to taxonomists for standard genome sequencing and annotation.</title>
        <authorList>
            <consortium name="The Broad Institute Genomics Platform"/>
            <consortium name="The Broad Institute Genome Sequencing Center for Infectious Disease"/>
            <person name="Wu L."/>
            <person name="Ma J."/>
        </authorList>
    </citation>
    <scope>NUCLEOTIDE SEQUENCE [LARGE SCALE GENOMIC DNA]</scope>
    <source>
        <strain evidence="10">JCM 16956</strain>
    </source>
</reference>
<dbReference type="InterPro" id="IPR032697">
    <property type="entry name" value="SQ_cyclase_N"/>
</dbReference>
<evidence type="ECO:0000256" key="2">
    <source>
        <dbReference type="ARBA" id="ARBA00009755"/>
    </source>
</evidence>
<evidence type="ECO:0000256" key="4">
    <source>
        <dbReference type="ARBA" id="ARBA00022737"/>
    </source>
</evidence>
<feature type="domain" description="Squalene cyclase N-terminal" evidence="8">
    <location>
        <begin position="41"/>
        <end position="325"/>
    </location>
</feature>
<dbReference type="RefSeq" id="WP_345283851.1">
    <property type="nucleotide sequence ID" value="NZ_BAABAJ010000010.1"/>
</dbReference>
<dbReference type="Pfam" id="PF13249">
    <property type="entry name" value="SQHop_cyclase_N"/>
    <property type="match status" value="1"/>
</dbReference>
<dbReference type="InterPro" id="IPR008930">
    <property type="entry name" value="Terpenoid_cyclase/PrenylTrfase"/>
</dbReference>
<dbReference type="NCBIfam" id="TIGR01507">
    <property type="entry name" value="hopene_cyclase"/>
    <property type="match status" value="1"/>
</dbReference>
<dbReference type="Proteomes" id="UP001501000">
    <property type="component" value="Unassembled WGS sequence"/>
</dbReference>
<dbReference type="InterPro" id="IPR018333">
    <property type="entry name" value="Squalene_cyclase"/>
</dbReference>
<dbReference type="Gene3D" id="1.50.10.20">
    <property type="match status" value="2"/>
</dbReference>
<evidence type="ECO:0000313" key="9">
    <source>
        <dbReference type="EMBL" id="GAA3922822.1"/>
    </source>
</evidence>
<dbReference type="NCBIfam" id="TIGR01787">
    <property type="entry name" value="squalene_cyclas"/>
    <property type="match status" value="1"/>
</dbReference>
<evidence type="ECO:0000256" key="5">
    <source>
        <dbReference type="ARBA" id="ARBA00023235"/>
    </source>
</evidence>